<reference evidence="1" key="1">
    <citation type="submission" date="2018-04" db="EMBL/GenBank/DDBJ databases">
        <authorList>
            <person name="Jy Z."/>
        </authorList>
    </citation>
    <scope>NUCLEOTIDE SEQUENCE</scope>
    <source>
        <strain evidence="2">AS13</strain>
        <strain evidence="1">LA18</strain>
    </source>
</reference>
<evidence type="ECO:0000313" key="2">
    <source>
        <dbReference type="EMBL" id="MDN4581362.1"/>
    </source>
</evidence>
<gene>
    <name evidence="1" type="ORF">DBA34_01310</name>
    <name evidence="2" type="ORF">DBB29_24935</name>
</gene>
<proteinExistence type="predicted"/>
<protein>
    <submittedName>
        <fullName evidence="1">Uncharacterized protein</fullName>
    </submittedName>
</protein>
<sequence>MITPVFSTLNDEEAIQRADAFAATIAMAKGIYVPDWTRSKFLAIVDDVATAMDHFYKPDRLNRQDGTRERLIADRTLELVSHGFACVASFHDSVIGEAVYLRRVDKGLIVFYLPSCDRGH</sequence>
<evidence type="ECO:0000313" key="3">
    <source>
        <dbReference type="Proteomes" id="UP001172788"/>
    </source>
</evidence>
<comment type="caution">
    <text evidence="1">The sequence shown here is derived from an EMBL/GenBank/DDBJ whole genome shotgun (WGS) entry which is preliminary data.</text>
</comment>
<keyword evidence="3" id="KW-1185">Reference proteome</keyword>
<dbReference type="Proteomes" id="UP001172788">
    <property type="component" value="Unassembled WGS sequence"/>
</dbReference>
<dbReference type="AlphaFoldDB" id="A0AAW7MGQ9"/>
<name>A0AAW7MGQ9_9BURK</name>
<dbReference type="Proteomes" id="UP001172791">
    <property type="component" value="Unassembled WGS sequence"/>
</dbReference>
<dbReference type="RefSeq" id="WP_301233251.1">
    <property type="nucleotide sequence ID" value="NZ_QAIC01000022.1"/>
</dbReference>
<evidence type="ECO:0000313" key="1">
    <source>
        <dbReference type="EMBL" id="MDN4571908.1"/>
    </source>
</evidence>
<evidence type="ECO:0000313" key="4">
    <source>
        <dbReference type="Proteomes" id="UP001172791"/>
    </source>
</evidence>
<organism evidence="1 4">
    <name type="scientific">Pandoraea cepalis</name>
    <dbReference type="NCBI Taxonomy" id="2508294"/>
    <lineage>
        <taxon>Bacteria</taxon>
        <taxon>Pseudomonadati</taxon>
        <taxon>Pseudomonadota</taxon>
        <taxon>Betaproteobacteria</taxon>
        <taxon>Burkholderiales</taxon>
        <taxon>Burkholderiaceae</taxon>
        <taxon>Pandoraea</taxon>
    </lineage>
</organism>
<accession>A0AAW7MGQ9</accession>
<dbReference type="EMBL" id="QAID01000046">
    <property type="protein sequence ID" value="MDN4581362.1"/>
    <property type="molecule type" value="Genomic_DNA"/>
</dbReference>
<dbReference type="EMBL" id="QAIC01000022">
    <property type="protein sequence ID" value="MDN4571908.1"/>
    <property type="molecule type" value="Genomic_DNA"/>
</dbReference>